<feature type="transmembrane region" description="Helical" evidence="1">
    <location>
        <begin position="39"/>
        <end position="58"/>
    </location>
</feature>
<reference evidence="3" key="1">
    <citation type="journal article" date="2019" name="Int. J. Syst. Evol. Microbiol.">
        <title>The Global Catalogue of Microorganisms (GCM) 10K type strain sequencing project: providing services to taxonomists for standard genome sequencing and annotation.</title>
        <authorList>
            <consortium name="The Broad Institute Genomics Platform"/>
            <consortium name="The Broad Institute Genome Sequencing Center for Infectious Disease"/>
            <person name="Wu L."/>
            <person name="Ma J."/>
        </authorList>
    </citation>
    <scope>NUCLEOTIDE SEQUENCE [LARGE SCALE GENOMIC DNA]</scope>
    <source>
        <strain evidence="3">CECT 8472</strain>
    </source>
</reference>
<feature type="transmembrane region" description="Helical" evidence="1">
    <location>
        <begin position="7"/>
        <end position="27"/>
    </location>
</feature>
<dbReference type="SUPFAM" id="SSF81442">
    <property type="entry name" value="Cytochrome c oxidase subunit I-like"/>
    <property type="match status" value="1"/>
</dbReference>
<evidence type="ECO:0000256" key="1">
    <source>
        <dbReference type="SAM" id="Phobius"/>
    </source>
</evidence>
<dbReference type="EMBL" id="JBHSCW010000010">
    <property type="protein sequence ID" value="MFC4353012.1"/>
    <property type="molecule type" value="Genomic_DNA"/>
</dbReference>
<feature type="transmembrane region" description="Helical" evidence="1">
    <location>
        <begin position="70"/>
        <end position="87"/>
    </location>
</feature>
<keyword evidence="1" id="KW-0812">Transmembrane</keyword>
<organism evidence="2 3">
    <name type="scientific">Fodinicurvata halophila</name>
    <dbReference type="NCBI Taxonomy" id="1419723"/>
    <lineage>
        <taxon>Bacteria</taxon>
        <taxon>Pseudomonadati</taxon>
        <taxon>Pseudomonadota</taxon>
        <taxon>Alphaproteobacteria</taxon>
        <taxon>Rhodospirillales</taxon>
        <taxon>Rhodovibrionaceae</taxon>
        <taxon>Fodinicurvata</taxon>
    </lineage>
</organism>
<dbReference type="Gene3D" id="1.20.210.10">
    <property type="entry name" value="Cytochrome c oxidase-like, subunit I domain"/>
    <property type="match status" value="1"/>
</dbReference>
<accession>A0ABV8UP31</accession>
<keyword evidence="1" id="KW-1133">Transmembrane helix</keyword>
<keyword evidence="3" id="KW-1185">Reference proteome</keyword>
<comment type="caution">
    <text evidence="2">The sequence shown here is derived from an EMBL/GenBank/DDBJ whole genome shotgun (WGS) entry which is preliminary data.</text>
</comment>
<gene>
    <name evidence="2" type="ORF">ACFOW6_15790</name>
</gene>
<dbReference type="Proteomes" id="UP001595799">
    <property type="component" value="Unassembled WGS sequence"/>
</dbReference>
<name>A0ABV8UP31_9PROT</name>
<dbReference type="InterPro" id="IPR036927">
    <property type="entry name" value="Cyt_c_oxase-like_su1_sf"/>
</dbReference>
<keyword evidence="1" id="KW-0472">Membrane</keyword>
<protein>
    <recommendedName>
        <fullName evidence="4">Cbb3-type cytochrome c oxidase subunit I</fullName>
    </recommendedName>
</protein>
<evidence type="ECO:0008006" key="4">
    <source>
        <dbReference type="Google" id="ProtNLM"/>
    </source>
</evidence>
<evidence type="ECO:0000313" key="2">
    <source>
        <dbReference type="EMBL" id="MFC4353012.1"/>
    </source>
</evidence>
<dbReference type="RefSeq" id="WP_382423387.1">
    <property type="nucleotide sequence ID" value="NZ_JBHSCW010000010.1"/>
</dbReference>
<proteinExistence type="predicted"/>
<sequence length="133" mass="14425">MPFISLLYFRTAVVFLLVGIVMGLHMAATHDHSTLAAHAHVNLLGWVTPALFAGYFALNPAQAERWLAKLQYAVYVSGVALMGPMLYLMLRGRPELEPVVVFSSLLVFAGAILFAVIAFTSPARVALPRVAAE</sequence>
<feature type="transmembrane region" description="Helical" evidence="1">
    <location>
        <begin position="99"/>
        <end position="119"/>
    </location>
</feature>
<evidence type="ECO:0000313" key="3">
    <source>
        <dbReference type="Proteomes" id="UP001595799"/>
    </source>
</evidence>